<comment type="similarity">
    <text evidence="3 11">Belongs to the peptidase M50B family.</text>
</comment>
<feature type="transmembrane region" description="Helical" evidence="11">
    <location>
        <begin position="119"/>
        <end position="144"/>
    </location>
</feature>
<accession>A0ABU1DJI3</accession>
<dbReference type="Proteomes" id="UP001181622">
    <property type="component" value="Unassembled WGS sequence"/>
</dbReference>
<evidence type="ECO:0000256" key="3">
    <source>
        <dbReference type="ARBA" id="ARBA00007931"/>
    </source>
</evidence>
<dbReference type="EC" id="3.4.24.-" evidence="11"/>
<proteinExistence type="inferred from homology"/>
<dbReference type="InterPro" id="IPR004387">
    <property type="entry name" value="Pept_M50_Zn"/>
</dbReference>
<dbReference type="PROSITE" id="PS50106">
    <property type="entry name" value="PDZ"/>
    <property type="match status" value="1"/>
</dbReference>
<evidence type="ECO:0000259" key="12">
    <source>
        <dbReference type="PROSITE" id="PS50106"/>
    </source>
</evidence>
<feature type="transmembrane region" description="Helical" evidence="11">
    <location>
        <begin position="12"/>
        <end position="32"/>
    </location>
</feature>
<keyword evidence="5 11" id="KW-0812">Transmembrane</keyword>
<dbReference type="InterPro" id="IPR001478">
    <property type="entry name" value="PDZ"/>
</dbReference>
<keyword evidence="11" id="KW-0479">Metal-binding</keyword>
<organism evidence="13 14">
    <name type="scientific">Chelatococcus sambhunathii</name>
    <dbReference type="NCBI Taxonomy" id="363953"/>
    <lineage>
        <taxon>Bacteria</taxon>
        <taxon>Pseudomonadati</taxon>
        <taxon>Pseudomonadota</taxon>
        <taxon>Alphaproteobacteria</taxon>
        <taxon>Hyphomicrobiales</taxon>
        <taxon>Chelatococcaceae</taxon>
        <taxon>Chelatococcus</taxon>
    </lineage>
</organism>
<keyword evidence="10 11" id="KW-0472">Membrane</keyword>
<sequence length="383" mass="41080">MSFLNEMWAAGWSAGAYIVPFLFVLTVVVFFHELGHFLVARWCGVTVEAFSIGFGPELVGWNDRRGTRWRIAAIPLGGYVKFAGDENVASAAPDPEALARMSPAERRSTFYFAPLPARAAIVAAGPFANFLLAIAIFAGIFMFVGRAVTDAAVDQVDPGSAAEEAGLKPGDLVIAIDGEKIASFSDMQRIVEVSADRPLKVTVERGAQQIDLTATPKLKEIKDAFGNKLRIGLLGIKRSTNPQNVRMEKYGPVDAVVAGAQETWFQIARTGQYLGRLVVGRESADQIGGPIRIAKTSGDFATLGFVALLSLAAILSVSIGLLNLVPIPLLDGGHLLFYALEAVRGRPLGPRAQEIGMRIGLAFVLVLMIFATWNDIVHLSSLG</sequence>
<dbReference type="SMART" id="SM00228">
    <property type="entry name" value="PDZ"/>
    <property type="match status" value="1"/>
</dbReference>
<name>A0ABU1DJI3_9HYPH</name>
<dbReference type="RefSeq" id="WP_309393927.1">
    <property type="nucleotide sequence ID" value="NZ_JADBEO010000046.1"/>
</dbReference>
<evidence type="ECO:0000313" key="14">
    <source>
        <dbReference type="Proteomes" id="UP001181622"/>
    </source>
</evidence>
<keyword evidence="7 11" id="KW-0862">Zinc</keyword>
<dbReference type="CDD" id="cd23081">
    <property type="entry name" value="cpPDZ_EcRseP-like"/>
    <property type="match status" value="1"/>
</dbReference>
<keyword evidence="8 11" id="KW-1133">Transmembrane helix</keyword>
<evidence type="ECO:0000256" key="9">
    <source>
        <dbReference type="ARBA" id="ARBA00023049"/>
    </source>
</evidence>
<dbReference type="Pfam" id="PF17820">
    <property type="entry name" value="PDZ_6"/>
    <property type="match status" value="1"/>
</dbReference>
<dbReference type="GO" id="GO:0008237">
    <property type="term" value="F:metallopeptidase activity"/>
    <property type="evidence" value="ECO:0007669"/>
    <property type="project" value="UniProtKB-KW"/>
</dbReference>
<keyword evidence="6 11" id="KW-0378">Hydrolase</keyword>
<comment type="subcellular location">
    <subcellularLocation>
        <location evidence="2">Membrane</location>
        <topology evidence="2">Multi-pass membrane protein</topology>
    </subcellularLocation>
</comment>
<evidence type="ECO:0000256" key="4">
    <source>
        <dbReference type="ARBA" id="ARBA00022670"/>
    </source>
</evidence>
<dbReference type="PANTHER" id="PTHR42837:SF2">
    <property type="entry name" value="MEMBRANE METALLOPROTEASE ARASP2, CHLOROPLASTIC-RELATED"/>
    <property type="match status" value="1"/>
</dbReference>
<dbReference type="CDD" id="cd06163">
    <property type="entry name" value="S2P-M50_PDZ_RseP-like"/>
    <property type="match status" value="1"/>
</dbReference>
<keyword evidence="4" id="KW-0645">Protease</keyword>
<comment type="caution">
    <text evidence="13">The sequence shown here is derived from an EMBL/GenBank/DDBJ whole genome shotgun (WGS) entry which is preliminary data.</text>
</comment>
<evidence type="ECO:0000256" key="2">
    <source>
        <dbReference type="ARBA" id="ARBA00004141"/>
    </source>
</evidence>
<keyword evidence="9 11" id="KW-0482">Metalloprotease</keyword>
<evidence type="ECO:0000313" key="13">
    <source>
        <dbReference type="EMBL" id="MDR4308294.1"/>
    </source>
</evidence>
<evidence type="ECO:0000256" key="11">
    <source>
        <dbReference type="RuleBase" id="RU362031"/>
    </source>
</evidence>
<evidence type="ECO:0000256" key="7">
    <source>
        <dbReference type="ARBA" id="ARBA00022833"/>
    </source>
</evidence>
<comment type="cofactor">
    <cofactor evidence="1 11">
        <name>Zn(2+)</name>
        <dbReference type="ChEBI" id="CHEBI:29105"/>
    </cofactor>
</comment>
<dbReference type="EMBL" id="JADBEO010000046">
    <property type="protein sequence ID" value="MDR4308294.1"/>
    <property type="molecule type" value="Genomic_DNA"/>
</dbReference>
<dbReference type="Pfam" id="PF02163">
    <property type="entry name" value="Peptidase_M50"/>
    <property type="match status" value="1"/>
</dbReference>
<protein>
    <recommendedName>
        <fullName evidence="11">Zinc metalloprotease</fullName>
        <ecNumber evidence="11">3.4.24.-</ecNumber>
    </recommendedName>
</protein>
<reference evidence="13" key="1">
    <citation type="submission" date="2020-10" db="EMBL/GenBank/DDBJ databases">
        <authorList>
            <person name="Abbas A."/>
            <person name="Razzaq R."/>
            <person name="Waqas M."/>
            <person name="Abbas N."/>
            <person name="Nielsen T.K."/>
            <person name="Hansen L.H."/>
            <person name="Hussain S."/>
            <person name="Shahid M."/>
        </authorList>
    </citation>
    <scope>NUCLEOTIDE SEQUENCE</scope>
    <source>
        <strain evidence="13">S14</strain>
    </source>
</reference>
<dbReference type="InterPro" id="IPR008915">
    <property type="entry name" value="Peptidase_M50"/>
</dbReference>
<dbReference type="PANTHER" id="PTHR42837">
    <property type="entry name" value="REGULATOR OF SIGMA-E PROTEASE RSEP"/>
    <property type="match status" value="1"/>
</dbReference>
<evidence type="ECO:0000256" key="5">
    <source>
        <dbReference type="ARBA" id="ARBA00022692"/>
    </source>
</evidence>
<evidence type="ECO:0000256" key="8">
    <source>
        <dbReference type="ARBA" id="ARBA00022989"/>
    </source>
</evidence>
<dbReference type="SUPFAM" id="SSF50156">
    <property type="entry name" value="PDZ domain-like"/>
    <property type="match status" value="1"/>
</dbReference>
<feature type="domain" description="PDZ" evidence="12">
    <location>
        <begin position="144"/>
        <end position="185"/>
    </location>
</feature>
<evidence type="ECO:0000256" key="10">
    <source>
        <dbReference type="ARBA" id="ARBA00023136"/>
    </source>
</evidence>
<dbReference type="InterPro" id="IPR036034">
    <property type="entry name" value="PDZ_sf"/>
</dbReference>
<evidence type="ECO:0000256" key="1">
    <source>
        <dbReference type="ARBA" id="ARBA00001947"/>
    </source>
</evidence>
<dbReference type="Gene3D" id="2.30.42.10">
    <property type="match status" value="1"/>
</dbReference>
<feature type="transmembrane region" description="Helical" evidence="11">
    <location>
        <begin position="355"/>
        <end position="373"/>
    </location>
</feature>
<evidence type="ECO:0000256" key="6">
    <source>
        <dbReference type="ARBA" id="ARBA00022801"/>
    </source>
</evidence>
<keyword evidence="14" id="KW-1185">Reference proteome</keyword>
<dbReference type="InterPro" id="IPR041489">
    <property type="entry name" value="PDZ_6"/>
</dbReference>
<feature type="transmembrane region" description="Helical" evidence="11">
    <location>
        <begin position="300"/>
        <end position="319"/>
    </location>
</feature>
<dbReference type="NCBIfam" id="TIGR00054">
    <property type="entry name" value="RIP metalloprotease RseP"/>
    <property type="match status" value="1"/>
</dbReference>
<gene>
    <name evidence="13" type="primary">rseP</name>
    <name evidence="13" type="ORF">IHQ68_16880</name>
</gene>